<dbReference type="Gene3D" id="1.10.260.40">
    <property type="entry name" value="lambda repressor-like DNA-binding domains"/>
    <property type="match status" value="1"/>
</dbReference>
<evidence type="ECO:0000256" key="1">
    <source>
        <dbReference type="SAM" id="MobiDB-lite"/>
    </source>
</evidence>
<gene>
    <name evidence="3" type="ORF">YBN1229_v1_1254</name>
</gene>
<keyword evidence="2" id="KW-1133">Transmembrane helix</keyword>
<feature type="transmembrane region" description="Helical" evidence="2">
    <location>
        <begin position="235"/>
        <end position="259"/>
    </location>
</feature>
<dbReference type="InterPro" id="IPR010982">
    <property type="entry name" value="Lambda_DNA-bd_dom_sf"/>
</dbReference>
<protein>
    <submittedName>
        <fullName evidence="3">Uncharacterized protein</fullName>
    </submittedName>
</protein>
<dbReference type="RefSeq" id="WP_046477338.1">
    <property type="nucleotide sequence ID" value="NZ_LN829118.1"/>
</dbReference>
<dbReference type="KEGG" id="fil:BN1229_v1_1256"/>
<proteinExistence type="predicted"/>
<reference evidence="4" key="1">
    <citation type="submission" date="2015-02" db="EMBL/GenBank/DDBJ databases">
        <authorList>
            <person name="Chooi Y.-H."/>
        </authorList>
    </citation>
    <scope>NUCLEOTIDE SEQUENCE [LARGE SCALE GENOMIC DNA]</scope>
    <source>
        <strain evidence="4">strain Y</strain>
    </source>
</reference>
<keyword evidence="2" id="KW-0812">Transmembrane</keyword>
<feature type="compositionally biased region" description="Polar residues" evidence="1">
    <location>
        <begin position="137"/>
        <end position="146"/>
    </location>
</feature>
<dbReference type="EMBL" id="LN829119">
    <property type="protein sequence ID" value="CPR17442.1"/>
    <property type="molecule type" value="Genomic_DNA"/>
</dbReference>
<dbReference type="KEGG" id="fiy:BN1229_v1_1254"/>
<evidence type="ECO:0000313" key="3">
    <source>
        <dbReference type="EMBL" id="CPR17442.1"/>
    </source>
</evidence>
<feature type="region of interest" description="Disordered" evidence="1">
    <location>
        <begin position="132"/>
        <end position="194"/>
    </location>
</feature>
<accession>A0A0D6JDW3</accession>
<sequence>MPGRSGLKACEGRLGDFGLPEAATVRRVKGFPPPVAAKWNDGSFGIGPGPSTAIVEAAQLFAGLRKVLNLSLDAAADLLATEPNVIAALETGQIDALPPWPETQRLVSAYTGLAGCDPGPVLSILRAELDRRHNDSSRATGATVSEFSDRAAPPTFLTRQPGPSPNAPEDPVEIQQAGPRWRKGRGGRPVPVGSALVDQAENARPRLKYRLSTAGIGAGLVRGVSTVVLNRGVYIGILSVGLVAAIVFALCQPTVVSILSSRLPDPMSRGLRSVHDYLLIRFAPEREGLRWIEVDDPRARRTDKLHNVRQTD</sequence>
<organism evidence="3 4">
    <name type="scientific">Candidatus Filomicrobium marinum</name>
    <dbReference type="NCBI Taxonomy" id="1608628"/>
    <lineage>
        <taxon>Bacteria</taxon>
        <taxon>Pseudomonadati</taxon>
        <taxon>Pseudomonadota</taxon>
        <taxon>Alphaproteobacteria</taxon>
        <taxon>Hyphomicrobiales</taxon>
        <taxon>Hyphomicrobiaceae</taxon>
        <taxon>Filomicrobium</taxon>
    </lineage>
</organism>
<dbReference type="Proteomes" id="UP000033187">
    <property type="component" value="Chromosome 1"/>
</dbReference>
<keyword evidence="4" id="KW-1185">Reference proteome</keyword>
<name>A0A0D6JDW3_9HYPH</name>
<keyword evidence="2" id="KW-0472">Membrane</keyword>
<evidence type="ECO:0000313" key="4">
    <source>
        <dbReference type="Proteomes" id="UP000033187"/>
    </source>
</evidence>
<evidence type="ECO:0000256" key="2">
    <source>
        <dbReference type="SAM" id="Phobius"/>
    </source>
</evidence>
<dbReference type="AlphaFoldDB" id="A0A0D6JDW3"/>
<dbReference type="GO" id="GO:0003677">
    <property type="term" value="F:DNA binding"/>
    <property type="evidence" value="ECO:0007669"/>
    <property type="project" value="InterPro"/>
</dbReference>
<dbReference type="OrthoDB" id="7931278at2"/>